<organism evidence="3 4">
    <name type="scientific">Aeriscardovia aeriphila</name>
    <dbReference type="NCBI Taxonomy" id="218139"/>
    <lineage>
        <taxon>Bacteria</taxon>
        <taxon>Bacillati</taxon>
        <taxon>Actinomycetota</taxon>
        <taxon>Actinomycetes</taxon>
        <taxon>Bifidobacteriales</taxon>
        <taxon>Bifidobacteriaceae</taxon>
        <taxon>Aeriscardovia</taxon>
    </lineage>
</organism>
<evidence type="ECO:0000256" key="2">
    <source>
        <dbReference type="SAM" id="Phobius"/>
    </source>
</evidence>
<feature type="transmembrane region" description="Helical" evidence="2">
    <location>
        <begin position="264"/>
        <end position="282"/>
    </location>
</feature>
<proteinExistence type="predicted"/>
<dbReference type="EMBL" id="DYWK01000006">
    <property type="protein sequence ID" value="HJF18419.1"/>
    <property type="molecule type" value="Genomic_DNA"/>
</dbReference>
<feature type="transmembrane region" description="Helical" evidence="2">
    <location>
        <begin position="6"/>
        <end position="25"/>
    </location>
</feature>
<gene>
    <name evidence="3" type="ORF">K8U78_04640</name>
</gene>
<protein>
    <submittedName>
        <fullName evidence="3">Uncharacterized protein</fullName>
    </submittedName>
</protein>
<feature type="region of interest" description="Disordered" evidence="1">
    <location>
        <begin position="167"/>
        <end position="199"/>
    </location>
</feature>
<keyword evidence="2" id="KW-0812">Transmembrane</keyword>
<feature type="transmembrane region" description="Helical" evidence="2">
    <location>
        <begin position="112"/>
        <end position="133"/>
    </location>
</feature>
<feature type="compositionally biased region" description="Low complexity" evidence="1">
    <location>
        <begin position="167"/>
        <end position="176"/>
    </location>
</feature>
<accession>A0A921FVS6</accession>
<evidence type="ECO:0000313" key="4">
    <source>
        <dbReference type="Proteomes" id="UP000715651"/>
    </source>
</evidence>
<feature type="transmembrane region" description="Helical" evidence="2">
    <location>
        <begin position="37"/>
        <end position="59"/>
    </location>
</feature>
<name>A0A921FVS6_9BIFI</name>
<reference evidence="3" key="2">
    <citation type="submission" date="2021-09" db="EMBL/GenBank/DDBJ databases">
        <authorList>
            <person name="Gilroy R."/>
        </authorList>
    </citation>
    <scope>NUCLEOTIDE SEQUENCE</scope>
    <source>
        <strain evidence="3">578</strain>
    </source>
</reference>
<sequence length="285" mass="30904">MTTLTLILRIIFVVSASMALLSAARQDYHCGLVRRRTFLRAATCQFAASVAVVTGAWFVGWRGFDWLELNGSGLKWLGLESSASARPGLDSSSLTSSAPSPLQASTPMVTQLFTQIVTALSVGVSICALGFLCHRLTKIAGKRQDSAAIHRARTGVQSKFSVRVTASDSAQTQAASPTELSRQLPPHLPPHLPPQSPPQSGFGLADVWAAALSAQTLALLWPVTDALLLWCLLWFATSVHALVSHQREEKEPQRKEGGARQLRLLPHLLWTWSVLIPTLLLIHPP</sequence>
<comment type="caution">
    <text evidence="3">The sequence shown here is derived from an EMBL/GenBank/DDBJ whole genome shotgun (WGS) entry which is preliminary data.</text>
</comment>
<dbReference type="AlphaFoldDB" id="A0A921FVS6"/>
<keyword evidence="2" id="KW-1133">Transmembrane helix</keyword>
<evidence type="ECO:0000313" key="3">
    <source>
        <dbReference type="EMBL" id="HJF18419.1"/>
    </source>
</evidence>
<feature type="compositionally biased region" description="Pro residues" evidence="1">
    <location>
        <begin position="186"/>
        <end position="197"/>
    </location>
</feature>
<dbReference type="Proteomes" id="UP000715651">
    <property type="component" value="Unassembled WGS sequence"/>
</dbReference>
<reference evidence="3" key="1">
    <citation type="journal article" date="2021" name="PeerJ">
        <title>Extensive microbial diversity within the chicken gut microbiome revealed by metagenomics and culture.</title>
        <authorList>
            <person name="Gilroy R."/>
            <person name="Ravi A."/>
            <person name="Getino M."/>
            <person name="Pursley I."/>
            <person name="Horton D.L."/>
            <person name="Alikhan N.F."/>
            <person name="Baker D."/>
            <person name="Gharbi K."/>
            <person name="Hall N."/>
            <person name="Watson M."/>
            <person name="Adriaenssens E.M."/>
            <person name="Foster-Nyarko E."/>
            <person name="Jarju S."/>
            <person name="Secka A."/>
            <person name="Antonio M."/>
            <person name="Oren A."/>
            <person name="Chaudhuri R.R."/>
            <person name="La Ragione R."/>
            <person name="Hildebrand F."/>
            <person name="Pallen M.J."/>
        </authorList>
    </citation>
    <scope>NUCLEOTIDE SEQUENCE</scope>
    <source>
        <strain evidence="3">578</strain>
    </source>
</reference>
<keyword evidence="2" id="KW-0472">Membrane</keyword>
<evidence type="ECO:0000256" key="1">
    <source>
        <dbReference type="SAM" id="MobiDB-lite"/>
    </source>
</evidence>